<gene>
    <name evidence="3" type="ORF">JCR33_20045</name>
</gene>
<dbReference type="InterPro" id="IPR020904">
    <property type="entry name" value="Sc_DH/Rdtase_CS"/>
</dbReference>
<dbReference type="EC" id="1.1.1.47" evidence="3"/>
<dbReference type="PRINTS" id="PR00080">
    <property type="entry name" value="SDRFAMILY"/>
</dbReference>
<dbReference type="Pfam" id="PF13561">
    <property type="entry name" value="adh_short_C2"/>
    <property type="match status" value="1"/>
</dbReference>
<dbReference type="GO" id="GO:0047936">
    <property type="term" value="F:glucose 1-dehydrogenase [NAD(P)+] activity"/>
    <property type="evidence" value="ECO:0007669"/>
    <property type="project" value="UniProtKB-EC"/>
</dbReference>
<evidence type="ECO:0000256" key="1">
    <source>
        <dbReference type="ARBA" id="ARBA00006484"/>
    </source>
</evidence>
<comment type="caution">
    <text evidence="3">The sequence shown here is derived from an EMBL/GenBank/DDBJ whole genome shotgun (WGS) entry which is preliminary data.</text>
</comment>
<keyword evidence="2 3" id="KW-0560">Oxidoreductase</keyword>
<dbReference type="InterPro" id="IPR002347">
    <property type="entry name" value="SDR_fam"/>
</dbReference>
<keyword evidence="4" id="KW-1185">Reference proteome</keyword>
<protein>
    <submittedName>
        <fullName evidence="3">Glucose 1-dehydrogenase</fullName>
        <ecNumber evidence="3">1.1.1.47</ecNumber>
    </submittedName>
</protein>
<dbReference type="FunFam" id="3.40.50.720:FF:000084">
    <property type="entry name" value="Short-chain dehydrogenase reductase"/>
    <property type="match status" value="1"/>
</dbReference>
<accession>A0A934MEW5</accession>
<reference evidence="3" key="1">
    <citation type="submission" date="2020-12" db="EMBL/GenBank/DDBJ databases">
        <title>Bacterial taxonomy.</title>
        <authorList>
            <person name="Pan X."/>
        </authorList>
    </citation>
    <scope>NUCLEOTIDE SEQUENCE</scope>
    <source>
        <strain evidence="3">B2012</strain>
    </source>
</reference>
<evidence type="ECO:0000313" key="4">
    <source>
        <dbReference type="Proteomes" id="UP000609531"/>
    </source>
</evidence>
<name>A0A934MEW5_9HYPH</name>
<dbReference type="RefSeq" id="WP_198883944.1">
    <property type="nucleotide sequence ID" value="NZ_JAEKJA010000022.1"/>
</dbReference>
<dbReference type="NCBIfam" id="NF005559">
    <property type="entry name" value="PRK07231.1"/>
    <property type="match status" value="1"/>
</dbReference>
<dbReference type="InterPro" id="IPR036291">
    <property type="entry name" value="NAD(P)-bd_dom_sf"/>
</dbReference>
<dbReference type="PANTHER" id="PTHR43639">
    <property type="entry name" value="OXIDOREDUCTASE, SHORT-CHAIN DEHYDROGENASE/REDUCTASE FAMILY (AFU_ORTHOLOGUE AFUA_5G02870)"/>
    <property type="match status" value="1"/>
</dbReference>
<evidence type="ECO:0000256" key="2">
    <source>
        <dbReference type="ARBA" id="ARBA00023002"/>
    </source>
</evidence>
<evidence type="ECO:0000313" key="3">
    <source>
        <dbReference type="EMBL" id="MBJ3778002.1"/>
    </source>
</evidence>
<dbReference type="AlphaFoldDB" id="A0A934MEW5"/>
<dbReference type="PROSITE" id="PS00061">
    <property type="entry name" value="ADH_SHORT"/>
    <property type="match status" value="1"/>
</dbReference>
<dbReference type="Gene3D" id="3.40.50.720">
    <property type="entry name" value="NAD(P)-binding Rossmann-like Domain"/>
    <property type="match status" value="1"/>
</dbReference>
<organism evidence="3 4">
    <name type="scientific">Acuticoccus mangrovi</name>
    <dbReference type="NCBI Taxonomy" id="2796142"/>
    <lineage>
        <taxon>Bacteria</taxon>
        <taxon>Pseudomonadati</taxon>
        <taxon>Pseudomonadota</taxon>
        <taxon>Alphaproteobacteria</taxon>
        <taxon>Hyphomicrobiales</taxon>
        <taxon>Amorphaceae</taxon>
        <taxon>Acuticoccus</taxon>
    </lineage>
</organism>
<dbReference type="PRINTS" id="PR00081">
    <property type="entry name" value="GDHRDH"/>
</dbReference>
<dbReference type="Proteomes" id="UP000609531">
    <property type="component" value="Unassembled WGS sequence"/>
</dbReference>
<comment type="similarity">
    <text evidence="1">Belongs to the short-chain dehydrogenases/reductases (SDR) family.</text>
</comment>
<dbReference type="EMBL" id="JAEKJA010000022">
    <property type="protein sequence ID" value="MBJ3778002.1"/>
    <property type="molecule type" value="Genomic_DNA"/>
</dbReference>
<dbReference type="PANTHER" id="PTHR43639:SF1">
    <property type="entry name" value="SHORT-CHAIN DEHYDROGENASE_REDUCTASE FAMILY PROTEIN"/>
    <property type="match status" value="1"/>
</dbReference>
<proteinExistence type="inferred from homology"/>
<sequence>MRLKDKTALVTGAASGFGKEIAERFAAEGARVAVVDLNGEGAKAVAGAIGEAAVAFTCDVADGAQVADTVNETIAAFDHLDIVVNNAGWSHKNQPLLDTDYDTFRKVFAINVDSIYHMTQAVVPHWRSLGSGVMINIGSTAGIRPRPGLTWYNASKGAVNLMTRSLAVDLAPDKIRVNALAPVMGATGLLGQFMGVPDTPENRAKFIATIPLGRMSTPKDIANATLFLASDEAEFLTGVVLEVDGGRTI</sequence>
<dbReference type="SUPFAM" id="SSF51735">
    <property type="entry name" value="NAD(P)-binding Rossmann-fold domains"/>
    <property type="match status" value="1"/>
</dbReference>